<proteinExistence type="predicted"/>
<dbReference type="AlphaFoldDB" id="A0A1G4BBA8"/>
<keyword evidence="3" id="KW-1185">Reference proteome</keyword>
<name>A0A1G4BBA8_9PEZI</name>
<feature type="chain" id="PRO_5013131139" evidence="1">
    <location>
        <begin position="16"/>
        <end position="68"/>
    </location>
</feature>
<evidence type="ECO:0000313" key="3">
    <source>
        <dbReference type="Proteomes" id="UP000176998"/>
    </source>
</evidence>
<organism evidence="2 3">
    <name type="scientific">Colletotrichum orchidophilum</name>
    <dbReference type="NCBI Taxonomy" id="1209926"/>
    <lineage>
        <taxon>Eukaryota</taxon>
        <taxon>Fungi</taxon>
        <taxon>Dikarya</taxon>
        <taxon>Ascomycota</taxon>
        <taxon>Pezizomycotina</taxon>
        <taxon>Sordariomycetes</taxon>
        <taxon>Hypocreomycetidae</taxon>
        <taxon>Glomerellales</taxon>
        <taxon>Glomerellaceae</taxon>
        <taxon>Colletotrichum</taxon>
    </lineage>
</organism>
<protein>
    <submittedName>
        <fullName evidence="2">Uncharacterized protein</fullName>
    </submittedName>
</protein>
<evidence type="ECO:0000313" key="2">
    <source>
        <dbReference type="EMBL" id="OHE98690.1"/>
    </source>
</evidence>
<keyword evidence="1" id="KW-0732">Signal</keyword>
<comment type="caution">
    <text evidence="2">The sequence shown here is derived from an EMBL/GenBank/DDBJ whole genome shotgun (WGS) entry which is preliminary data.</text>
</comment>
<evidence type="ECO:0000256" key="1">
    <source>
        <dbReference type="SAM" id="SignalP"/>
    </source>
</evidence>
<dbReference type="Proteomes" id="UP000176998">
    <property type="component" value="Unassembled WGS sequence"/>
</dbReference>
<accession>A0A1G4BBA8</accession>
<dbReference type="GeneID" id="34559108"/>
<gene>
    <name evidence="2" type="ORF">CORC01_05956</name>
</gene>
<dbReference type="EMBL" id="MJBS01000043">
    <property type="protein sequence ID" value="OHE98690.1"/>
    <property type="molecule type" value="Genomic_DNA"/>
</dbReference>
<sequence>MKLLLLSILASLVSADINTTNIWSAPYISTKCNGKDASQFPSNRIFFLLVMEFGIMGRLVVGSTWYDV</sequence>
<reference evidence="2 3" key="1">
    <citation type="submission" date="2016-09" db="EMBL/GenBank/DDBJ databases">
        <authorList>
            <person name="Capua I."/>
            <person name="De Benedictis P."/>
            <person name="Joannis T."/>
            <person name="Lombin L.H."/>
            <person name="Cattoli G."/>
        </authorList>
    </citation>
    <scope>NUCLEOTIDE SEQUENCE [LARGE SCALE GENOMIC DNA]</scope>
    <source>
        <strain evidence="2 3">IMI 309357</strain>
    </source>
</reference>
<feature type="signal peptide" evidence="1">
    <location>
        <begin position="1"/>
        <end position="15"/>
    </location>
</feature>
<dbReference type="RefSeq" id="XP_022475839.1">
    <property type="nucleotide sequence ID" value="XM_022617598.1"/>
</dbReference>